<evidence type="ECO:0000256" key="9">
    <source>
        <dbReference type="ARBA" id="ARBA00023303"/>
    </source>
</evidence>
<dbReference type="GO" id="GO:0005886">
    <property type="term" value="C:plasma membrane"/>
    <property type="evidence" value="ECO:0007669"/>
    <property type="project" value="UniProtKB-SubCell"/>
</dbReference>
<keyword evidence="4 12" id="KW-0812">Transmembrane</keyword>
<feature type="binding site" evidence="12">
    <location>
        <position position="75"/>
    </location>
    <ligand>
        <name>Na(+)</name>
        <dbReference type="ChEBI" id="CHEBI:29101"/>
        <note>structural</note>
    </ligand>
</feature>
<evidence type="ECO:0000313" key="14">
    <source>
        <dbReference type="Proteomes" id="UP000192342"/>
    </source>
</evidence>
<dbReference type="PANTHER" id="PTHR28259:SF1">
    <property type="entry name" value="FLUORIDE EXPORT PROTEIN 1-RELATED"/>
    <property type="match status" value="1"/>
</dbReference>
<keyword evidence="9 12" id="KW-0407">Ion channel</keyword>
<keyword evidence="14" id="KW-1185">Reference proteome</keyword>
<keyword evidence="3" id="KW-0997">Cell inner membrane</keyword>
<evidence type="ECO:0000256" key="11">
    <source>
        <dbReference type="ARBA" id="ARBA00035585"/>
    </source>
</evidence>
<feature type="transmembrane region" description="Helical" evidence="12">
    <location>
        <begin position="32"/>
        <end position="54"/>
    </location>
</feature>
<evidence type="ECO:0000256" key="7">
    <source>
        <dbReference type="ARBA" id="ARBA00023065"/>
    </source>
</evidence>
<dbReference type="InterPro" id="IPR003691">
    <property type="entry name" value="FluC"/>
</dbReference>
<comment type="caution">
    <text evidence="13">The sequence shown here is derived from an EMBL/GenBank/DDBJ whole genome shotgun (WGS) entry which is preliminary data.</text>
</comment>
<evidence type="ECO:0000256" key="5">
    <source>
        <dbReference type="ARBA" id="ARBA00022989"/>
    </source>
</evidence>
<keyword evidence="8 12" id="KW-0472">Membrane</keyword>
<dbReference type="RefSeq" id="WP_240499403.1">
    <property type="nucleotide sequence ID" value="NZ_AQQV01000001.1"/>
</dbReference>
<evidence type="ECO:0000256" key="12">
    <source>
        <dbReference type="HAMAP-Rule" id="MF_00454"/>
    </source>
</evidence>
<proteinExistence type="inferred from homology"/>
<comment type="subcellular location">
    <subcellularLocation>
        <location evidence="1 12">Cell membrane</location>
        <topology evidence="1 12">Multi-pass membrane protein</topology>
    </subcellularLocation>
</comment>
<dbReference type="PANTHER" id="PTHR28259">
    <property type="entry name" value="FLUORIDE EXPORT PROTEIN 1-RELATED"/>
    <property type="match status" value="1"/>
</dbReference>
<keyword evidence="6 12" id="KW-0915">Sodium</keyword>
<feature type="transmembrane region" description="Helical" evidence="12">
    <location>
        <begin position="96"/>
        <end position="117"/>
    </location>
</feature>
<organism evidence="13 14">
    <name type="scientific">Oceanococcus atlanticus</name>
    <dbReference type="NCBI Taxonomy" id="1317117"/>
    <lineage>
        <taxon>Bacteria</taxon>
        <taxon>Pseudomonadati</taxon>
        <taxon>Pseudomonadota</taxon>
        <taxon>Gammaproteobacteria</taxon>
        <taxon>Chromatiales</taxon>
        <taxon>Oceanococcaceae</taxon>
        <taxon>Oceanococcus</taxon>
    </lineage>
</organism>
<dbReference type="GO" id="GO:0140114">
    <property type="term" value="P:cellular detoxification of fluoride"/>
    <property type="evidence" value="ECO:0007669"/>
    <property type="project" value="UniProtKB-UniRule"/>
</dbReference>
<dbReference type="GO" id="GO:0062054">
    <property type="term" value="F:fluoride channel activity"/>
    <property type="evidence" value="ECO:0007669"/>
    <property type="project" value="UniProtKB-UniRule"/>
</dbReference>
<dbReference type="GO" id="GO:0046872">
    <property type="term" value="F:metal ion binding"/>
    <property type="evidence" value="ECO:0007669"/>
    <property type="project" value="UniProtKB-KW"/>
</dbReference>
<comment type="catalytic activity">
    <reaction evidence="11">
        <text>fluoride(in) = fluoride(out)</text>
        <dbReference type="Rhea" id="RHEA:76159"/>
        <dbReference type="ChEBI" id="CHEBI:17051"/>
    </reaction>
    <physiologicalReaction direction="left-to-right" evidence="11">
        <dbReference type="Rhea" id="RHEA:76160"/>
    </physiologicalReaction>
</comment>
<comment type="function">
    <text evidence="12">Fluoride-specific ion channel. Important for reducing fluoride concentration in the cell, thus reducing its toxicity.</text>
</comment>
<reference evidence="13 14" key="1">
    <citation type="submission" date="2013-04" db="EMBL/GenBank/DDBJ databases">
        <title>Oceanococcus atlanticus 22II-S10r2 Genome Sequencing.</title>
        <authorList>
            <person name="Lai Q."/>
            <person name="Li G."/>
            <person name="Shao Z."/>
        </authorList>
    </citation>
    <scope>NUCLEOTIDE SEQUENCE [LARGE SCALE GENOMIC DNA]</scope>
    <source>
        <strain evidence="13 14">22II-S10r2</strain>
    </source>
</reference>
<evidence type="ECO:0000256" key="10">
    <source>
        <dbReference type="ARBA" id="ARBA00035120"/>
    </source>
</evidence>
<evidence type="ECO:0000256" key="8">
    <source>
        <dbReference type="ARBA" id="ARBA00023136"/>
    </source>
</evidence>
<dbReference type="EMBL" id="AQQV01000001">
    <property type="protein sequence ID" value="ORE88422.1"/>
    <property type="molecule type" value="Genomic_DNA"/>
</dbReference>
<feature type="binding site" evidence="12">
    <location>
        <position position="72"/>
    </location>
    <ligand>
        <name>Na(+)</name>
        <dbReference type="ChEBI" id="CHEBI:29101"/>
        <note>structural</note>
    </ligand>
</feature>
<sequence length="122" mass="13162">MNWLAVALGGALGACMRYGLMRALPPLGGYPWAIQLANVAGSFLIGVLFVQVAMRWGNEHVAWQLLGVGLLGGFTTYSTFSMDTVRLLEQGRWNLALVYVLSTLALCIGMAAMGVLLGRRLM</sequence>
<keyword evidence="5 12" id="KW-1133">Transmembrane helix</keyword>
<keyword evidence="7 12" id="KW-0406">Ion transport</keyword>
<evidence type="ECO:0000256" key="4">
    <source>
        <dbReference type="ARBA" id="ARBA00022692"/>
    </source>
</evidence>
<name>A0A1Y1SFH7_9GAMM</name>
<dbReference type="HAMAP" id="MF_00454">
    <property type="entry name" value="FluC"/>
    <property type="match status" value="1"/>
</dbReference>
<dbReference type="STRING" id="1317117.ATO7_01065"/>
<keyword evidence="12" id="KW-0813">Transport</keyword>
<gene>
    <name evidence="12" type="primary">fluC</name>
    <name evidence="12" type="synonym">crcB</name>
    <name evidence="13" type="ORF">ATO7_01065</name>
</gene>
<protein>
    <recommendedName>
        <fullName evidence="12">Fluoride-specific ion channel FluC</fullName>
    </recommendedName>
</protein>
<evidence type="ECO:0000256" key="3">
    <source>
        <dbReference type="ARBA" id="ARBA00022519"/>
    </source>
</evidence>
<accession>A0A1Y1SFH7</accession>
<keyword evidence="2 12" id="KW-1003">Cell membrane</keyword>
<comment type="similarity">
    <text evidence="10 12">Belongs to the fluoride channel Fluc/FEX (TC 1.A.43) family.</text>
</comment>
<evidence type="ECO:0000256" key="1">
    <source>
        <dbReference type="ARBA" id="ARBA00004651"/>
    </source>
</evidence>
<dbReference type="Pfam" id="PF02537">
    <property type="entry name" value="CRCB"/>
    <property type="match status" value="1"/>
</dbReference>
<evidence type="ECO:0000256" key="6">
    <source>
        <dbReference type="ARBA" id="ARBA00023053"/>
    </source>
</evidence>
<evidence type="ECO:0000313" key="13">
    <source>
        <dbReference type="EMBL" id="ORE88422.1"/>
    </source>
</evidence>
<evidence type="ECO:0000256" key="2">
    <source>
        <dbReference type="ARBA" id="ARBA00022475"/>
    </source>
</evidence>
<comment type="activity regulation">
    <text evidence="12">Na(+) is not transported, but it plays an essential structural role and its presence is essential for fluoride channel function.</text>
</comment>
<keyword evidence="12" id="KW-0479">Metal-binding</keyword>
<dbReference type="AlphaFoldDB" id="A0A1Y1SFH7"/>
<feature type="transmembrane region" description="Helical" evidence="12">
    <location>
        <begin position="61"/>
        <end position="80"/>
    </location>
</feature>
<dbReference type="Proteomes" id="UP000192342">
    <property type="component" value="Unassembled WGS sequence"/>
</dbReference>